<accession>A0A923S3Q9</accession>
<dbReference type="RefSeq" id="WP_187082585.1">
    <property type="nucleotide sequence ID" value="NZ_JACORU010000006.1"/>
</dbReference>
<comment type="caution">
    <text evidence="3">The sequence shown here is derived from an EMBL/GenBank/DDBJ whole genome shotgun (WGS) entry which is preliminary data.</text>
</comment>
<dbReference type="PANTHER" id="PTHR43312">
    <property type="entry name" value="D-THREO-ALDOSE 1-DEHYDROGENASE"/>
    <property type="match status" value="1"/>
</dbReference>
<gene>
    <name evidence="3" type="ORF">H8R02_16670</name>
</gene>
<name>A0A923S3Q9_9BURK</name>
<sequence>MRRRAFFVLAAAAASTTARAQPLMRAIPSTGEQLPAIGLGSWITFNVGRDAKARAECVQVMREFFAAGGRMIDSSPMYGSSQGVIGEGLAALGAQQRVFSAEKVWTSGDGMAQLAQTRAEWMLPRFDLLQVHNLVAWEKQLPLLFAMKARKELRYVGITTSEGRRHGEVERIMRAHPLDFVQLTYNLVDRSAEERLLPLARERGIAVIVNRPFDEGALLRKLQRHPLPAWARDIDCANWAQFALKYCISHPAVTCAIPATSQPAHLRENMGALNGRMPDEAMRKRMAAHLATL</sequence>
<dbReference type="InterPro" id="IPR053135">
    <property type="entry name" value="AKR2_Oxidoreductase"/>
</dbReference>
<evidence type="ECO:0000313" key="3">
    <source>
        <dbReference type="EMBL" id="MBC5766103.1"/>
    </source>
</evidence>
<protein>
    <submittedName>
        <fullName evidence="3">Aldo/keto reductase</fullName>
    </submittedName>
</protein>
<dbReference type="CDD" id="cd19095">
    <property type="entry name" value="AKR_PA4992-like"/>
    <property type="match status" value="1"/>
</dbReference>
<keyword evidence="1" id="KW-0732">Signal</keyword>
<dbReference type="InterPro" id="IPR036812">
    <property type="entry name" value="NAD(P)_OxRdtase_dom_sf"/>
</dbReference>
<proteinExistence type="predicted"/>
<feature type="chain" id="PRO_5037066786" evidence="1">
    <location>
        <begin position="21"/>
        <end position="293"/>
    </location>
</feature>
<dbReference type="AlphaFoldDB" id="A0A923S3Q9"/>
<evidence type="ECO:0000313" key="4">
    <source>
        <dbReference type="Proteomes" id="UP000596827"/>
    </source>
</evidence>
<organism evidence="3 4">
    <name type="scientific">Ramlibacter albus</name>
    <dbReference type="NCBI Taxonomy" id="2079448"/>
    <lineage>
        <taxon>Bacteria</taxon>
        <taxon>Pseudomonadati</taxon>
        <taxon>Pseudomonadota</taxon>
        <taxon>Betaproteobacteria</taxon>
        <taxon>Burkholderiales</taxon>
        <taxon>Comamonadaceae</taxon>
        <taxon>Ramlibacter</taxon>
    </lineage>
</organism>
<reference evidence="3" key="1">
    <citation type="submission" date="2020-08" db="EMBL/GenBank/DDBJ databases">
        <title>Ramlibacter sp. GTP1 16S ribosomal RNA gene genome sequencing and assembly.</title>
        <authorList>
            <person name="Kang M."/>
        </authorList>
    </citation>
    <scope>NUCLEOTIDE SEQUENCE</scope>
    <source>
        <strain evidence="3">GTP1</strain>
    </source>
</reference>
<feature type="signal peptide" evidence="1">
    <location>
        <begin position="1"/>
        <end position="20"/>
    </location>
</feature>
<dbReference type="InterPro" id="IPR023210">
    <property type="entry name" value="NADP_OxRdtase_dom"/>
</dbReference>
<keyword evidence="4" id="KW-1185">Reference proteome</keyword>
<dbReference type="SUPFAM" id="SSF51430">
    <property type="entry name" value="NAD(P)-linked oxidoreductase"/>
    <property type="match status" value="1"/>
</dbReference>
<dbReference type="EMBL" id="JACORU010000006">
    <property type="protein sequence ID" value="MBC5766103.1"/>
    <property type="molecule type" value="Genomic_DNA"/>
</dbReference>
<dbReference type="Pfam" id="PF00248">
    <property type="entry name" value="Aldo_ket_red"/>
    <property type="match status" value="1"/>
</dbReference>
<dbReference type="Proteomes" id="UP000596827">
    <property type="component" value="Unassembled WGS sequence"/>
</dbReference>
<evidence type="ECO:0000259" key="2">
    <source>
        <dbReference type="Pfam" id="PF00248"/>
    </source>
</evidence>
<evidence type="ECO:0000256" key="1">
    <source>
        <dbReference type="SAM" id="SignalP"/>
    </source>
</evidence>
<dbReference type="PANTHER" id="PTHR43312:SF1">
    <property type="entry name" value="NADP-DEPENDENT OXIDOREDUCTASE DOMAIN-CONTAINING PROTEIN"/>
    <property type="match status" value="1"/>
</dbReference>
<feature type="domain" description="NADP-dependent oxidoreductase" evidence="2">
    <location>
        <begin position="37"/>
        <end position="283"/>
    </location>
</feature>
<dbReference type="Gene3D" id="3.20.20.100">
    <property type="entry name" value="NADP-dependent oxidoreductase domain"/>
    <property type="match status" value="1"/>
</dbReference>